<keyword evidence="3" id="KW-1185">Reference proteome</keyword>
<gene>
    <name evidence="2" type="ORF">PIB30_094011</name>
</gene>
<feature type="compositionally biased region" description="Low complexity" evidence="1">
    <location>
        <begin position="8"/>
        <end position="23"/>
    </location>
</feature>
<protein>
    <submittedName>
        <fullName evidence="2">Uncharacterized protein</fullName>
    </submittedName>
</protein>
<name>A0ABU6UWH6_9FABA</name>
<accession>A0ABU6UWH6</accession>
<evidence type="ECO:0000256" key="1">
    <source>
        <dbReference type="SAM" id="MobiDB-lite"/>
    </source>
</evidence>
<dbReference type="EMBL" id="JASCZI010122873">
    <property type="protein sequence ID" value="MED6164845.1"/>
    <property type="molecule type" value="Genomic_DNA"/>
</dbReference>
<evidence type="ECO:0000313" key="3">
    <source>
        <dbReference type="Proteomes" id="UP001341840"/>
    </source>
</evidence>
<proteinExistence type="predicted"/>
<organism evidence="2 3">
    <name type="scientific">Stylosanthes scabra</name>
    <dbReference type="NCBI Taxonomy" id="79078"/>
    <lineage>
        <taxon>Eukaryota</taxon>
        <taxon>Viridiplantae</taxon>
        <taxon>Streptophyta</taxon>
        <taxon>Embryophyta</taxon>
        <taxon>Tracheophyta</taxon>
        <taxon>Spermatophyta</taxon>
        <taxon>Magnoliopsida</taxon>
        <taxon>eudicotyledons</taxon>
        <taxon>Gunneridae</taxon>
        <taxon>Pentapetalae</taxon>
        <taxon>rosids</taxon>
        <taxon>fabids</taxon>
        <taxon>Fabales</taxon>
        <taxon>Fabaceae</taxon>
        <taxon>Papilionoideae</taxon>
        <taxon>50 kb inversion clade</taxon>
        <taxon>dalbergioids sensu lato</taxon>
        <taxon>Dalbergieae</taxon>
        <taxon>Pterocarpus clade</taxon>
        <taxon>Stylosanthes</taxon>
    </lineage>
</organism>
<sequence>MNGGPGTSSKISHVSSQSVASGVEELTKPNATAMKIDEVVKLGEECMLWIAGSIVALKNGILTLSHLKWLKP</sequence>
<reference evidence="2 3" key="1">
    <citation type="journal article" date="2023" name="Plants (Basel)">
        <title>Bridging the Gap: Combining Genomics and Transcriptomics Approaches to Understand Stylosanthes scabra, an Orphan Legume from the Brazilian Caatinga.</title>
        <authorList>
            <person name="Ferreira-Neto J.R.C."/>
            <person name="da Silva M.D."/>
            <person name="Binneck E."/>
            <person name="de Melo N.F."/>
            <person name="da Silva R.H."/>
            <person name="de Melo A.L.T.M."/>
            <person name="Pandolfi V."/>
            <person name="Bustamante F.O."/>
            <person name="Brasileiro-Vidal A.C."/>
            <person name="Benko-Iseppon A.M."/>
        </authorList>
    </citation>
    <scope>NUCLEOTIDE SEQUENCE [LARGE SCALE GENOMIC DNA]</scope>
    <source>
        <tissue evidence="2">Leaves</tissue>
    </source>
</reference>
<feature type="region of interest" description="Disordered" evidence="1">
    <location>
        <begin position="1"/>
        <end position="23"/>
    </location>
</feature>
<evidence type="ECO:0000313" key="2">
    <source>
        <dbReference type="EMBL" id="MED6164845.1"/>
    </source>
</evidence>
<dbReference type="Proteomes" id="UP001341840">
    <property type="component" value="Unassembled WGS sequence"/>
</dbReference>
<comment type="caution">
    <text evidence="2">The sequence shown here is derived from an EMBL/GenBank/DDBJ whole genome shotgun (WGS) entry which is preliminary data.</text>
</comment>